<evidence type="ECO:0000256" key="4">
    <source>
        <dbReference type="ARBA" id="ARBA00023014"/>
    </source>
</evidence>
<dbReference type="Pfam" id="PF09989">
    <property type="entry name" value="DUF2229"/>
    <property type="match status" value="1"/>
</dbReference>
<evidence type="ECO:0000259" key="5">
    <source>
        <dbReference type="Pfam" id="PF01869"/>
    </source>
</evidence>
<dbReference type="RefSeq" id="WP_077855804.1">
    <property type="nucleotide sequence ID" value="NZ_JABTDW010000001.1"/>
</dbReference>
<dbReference type="NCBIfam" id="TIGR00241">
    <property type="entry name" value="CoA_E_activ"/>
    <property type="match status" value="2"/>
</dbReference>
<dbReference type="SUPFAM" id="SSF53067">
    <property type="entry name" value="Actin-like ATPase domain"/>
    <property type="match status" value="2"/>
</dbReference>
<dbReference type="InterPro" id="IPR002731">
    <property type="entry name" value="ATPase_BadF"/>
</dbReference>
<comment type="cofactor">
    <cofactor evidence="1">
        <name>[4Fe-4S] cluster</name>
        <dbReference type="ChEBI" id="CHEBI:49883"/>
    </cofactor>
</comment>
<dbReference type="PANTHER" id="PTHR32329">
    <property type="entry name" value="BIFUNCTIONAL PROTEIN [INCLUDES 2-HYDROXYACYL-COA DEHYDRATASE (N-TER) AND ITS ACTIVATOR DOMAIN (C_TERM)-RELATED"/>
    <property type="match status" value="1"/>
</dbReference>
<comment type="caution">
    <text evidence="7">The sequence shown here is derived from an EMBL/GenBank/DDBJ whole genome shotgun (WGS) entry which is preliminary data.</text>
</comment>
<evidence type="ECO:0000313" key="8">
    <source>
        <dbReference type="Proteomes" id="UP000822184"/>
    </source>
</evidence>
<dbReference type="InterPro" id="IPR051805">
    <property type="entry name" value="Dehydratase_Activator_Redct"/>
</dbReference>
<feature type="domain" description="ATPase BadF/BadG/BcrA/BcrD type" evidence="5">
    <location>
        <begin position="309"/>
        <end position="558"/>
    </location>
</feature>
<dbReference type="Pfam" id="PF01869">
    <property type="entry name" value="BcrAD_BadFG"/>
    <property type="match status" value="2"/>
</dbReference>
<reference evidence="7" key="1">
    <citation type="submission" date="2020-06" db="EMBL/GenBank/DDBJ databases">
        <title>Genomic insights into acetone-butanol-ethanol (ABE) fermentation by sequencing solventogenic clostridia strains.</title>
        <authorList>
            <person name="Brown S."/>
        </authorList>
    </citation>
    <scope>NUCLEOTIDE SEQUENCE</scope>
    <source>
        <strain evidence="7">DJ123</strain>
    </source>
</reference>
<feature type="domain" description="ATPase BadF/BadG/BcrA/BcrD type" evidence="5">
    <location>
        <begin position="4"/>
        <end position="230"/>
    </location>
</feature>
<name>A0AAE5H2T9_CLOBE</name>
<evidence type="ECO:0000256" key="1">
    <source>
        <dbReference type="ARBA" id="ARBA00001966"/>
    </source>
</evidence>
<dbReference type="InterPro" id="IPR043129">
    <property type="entry name" value="ATPase_NBD"/>
</dbReference>
<evidence type="ECO:0000313" key="7">
    <source>
        <dbReference type="EMBL" id="NSB13531.1"/>
    </source>
</evidence>
<dbReference type="InterPro" id="IPR008275">
    <property type="entry name" value="CoA_E_activase_dom"/>
</dbReference>
<protein>
    <submittedName>
        <fullName evidence="7">CoA-substrate-specific enzyme activase</fullName>
    </submittedName>
</protein>
<keyword evidence="3" id="KW-0408">Iron</keyword>
<dbReference type="PANTHER" id="PTHR32329:SF7">
    <property type="entry name" value="ACTIVATOR OF 2-HYDROXYACYL-COA-HYDRATASE"/>
    <property type="match status" value="1"/>
</dbReference>
<dbReference type="Proteomes" id="UP000822184">
    <property type="component" value="Unassembled WGS sequence"/>
</dbReference>
<feature type="domain" description="DUF2229" evidence="6">
    <location>
        <begin position="601"/>
        <end position="816"/>
    </location>
</feature>
<dbReference type="InterPro" id="IPR018709">
    <property type="entry name" value="CoA_activase_DUF2229"/>
</dbReference>
<evidence type="ECO:0000256" key="2">
    <source>
        <dbReference type="ARBA" id="ARBA00022723"/>
    </source>
</evidence>
<accession>A0AAE5H2T9</accession>
<keyword evidence="4" id="KW-0411">Iron-sulfur</keyword>
<dbReference type="GO" id="GO:0051536">
    <property type="term" value="F:iron-sulfur cluster binding"/>
    <property type="evidence" value="ECO:0007669"/>
    <property type="project" value="UniProtKB-KW"/>
</dbReference>
<sequence>MNKLGIDIGYSTLKYVYLDSNDNLIESNYIFHKGNINKYYSELIEKIKAINKESNIVIGITGSLSSRINLDKKYHINNSISLIEGALFKNKSVKSIIELGAQETKYITDIDVKNVKFFMNTSCAAGTGSFLEEQASRLSIDIKDISAYTEKATEIPRIAGRCSVFSKTDMIHHMQDGVKVEDILQGLCHALVRNYKANVLQKNKLNKPIMLSGGVIHNKGVVKALKDVLKLEDKDIIIEENFELLTCFGTCKIAEEKGLTIDVNKLSSSEKLIIEKPKNSLFEKLDKFGVNDSLNKHTCINNNLKEGYLGVDIGSTSINFVVIDEANNVIDYIYTKTNGKPKEVVTEYFDILKERLGQEFKFKGIGTTGSGREFIGKLINADLIVNEITAQAEGAINVCSDVDTIFEIGGQDSKYICIENKLVKDFEMNKICAAGTGAFIEEQIKKLGISINEFGKVALEGDSPCNLGDRCTVFIEGNIGKAIGEGESIENISAGLAYSIVKNYLNRVVGNRPIGNKIFLQGGIAHNQAVVNAFRALLNKEIIVPEFFSVTGALGTAVLTKESIKNNEKDNKQNSSIDYSNKGEKLFLDGYIIDKDANKKTIGIPRVLFLNKMFPMFNEIFKKLGYNVLLSDATNEDIIGLSQEYSFEETCFPVKLINGHVAWLLQRKVDYIFLPHLYTMKHAGSDVREDYACVYMQASPKIIESMFNLAEKNIKLISPTLSFNFGKQYMIKTLLSIGKDLGKNKIETAAAVMSGMKKFMDYEKNLESLGFDVLKNIGEDEKVFVMISRVYNIVDPALNMGIENELKKRGYKVLHLTHLEASEMNIGEEYSNMYWPFGQHIITGAKIIRNHKNLYPIYITNHGCGPDTILTHYFKKEMGSKPYLHIEVDEHSSKVGVITRVEAFINSIKNCDNNGLLENKVEEVKDSNVDKKLGELNQVNLTKELVVVSENDAVRKFEEAAEDDFSKKLEMVNEVKFDNKLQYSKNEMEIENEVIIPHMYPYSDILKAFLERKNKEVTILEPVSESTIEIGKQFSRGKEYFSLTGLISEVISKVKESEKEYTLYLPTDEGSETFGQYGKLIQYKALECGRKLNLEAPFMEDYLGDKDFGLEFFKALVIGDLINRVHEDKKETSLDDLIKAIKNNNMTDSYFDKKLEILNNEILKENKKKLLIVGESLVVHKDYLNNNLIKRLIENYDVVKQSFAEELYMLYKDFSNKRNKTNKQYFKLVDEAKKIINKVNLILEEKSPFNKDIDSLNEILKDKLPNYAGGSGRYRFAKLLTAENVDGIIVVSSMYENTATILKILREKYKEEIKIPILDLYFDSNINKNNEELIETFTAYL</sequence>
<evidence type="ECO:0000256" key="3">
    <source>
        <dbReference type="ARBA" id="ARBA00023004"/>
    </source>
</evidence>
<dbReference type="EMBL" id="JABTDW010000001">
    <property type="protein sequence ID" value="NSB13531.1"/>
    <property type="molecule type" value="Genomic_DNA"/>
</dbReference>
<dbReference type="GO" id="GO:0046872">
    <property type="term" value="F:metal ion binding"/>
    <property type="evidence" value="ECO:0007669"/>
    <property type="project" value="UniProtKB-KW"/>
</dbReference>
<dbReference type="CDD" id="cd24034">
    <property type="entry name" value="ASKHA_NBD_O66634-like_rpt1"/>
    <property type="match status" value="1"/>
</dbReference>
<keyword evidence="2" id="KW-0479">Metal-binding</keyword>
<evidence type="ECO:0000259" key="6">
    <source>
        <dbReference type="Pfam" id="PF09989"/>
    </source>
</evidence>
<gene>
    <name evidence="7" type="ORF">BCD95_001790</name>
</gene>
<proteinExistence type="predicted"/>
<dbReference type="CDD" id="cd24035">
    <property type="entry name" value="ASKHA_NBD_O66634-like_rpt2"/>
    <property type="match status" value="1"/>
</dbReference>
<organism evidence="7 8">
    <name type="scientific">Clostridium beijerinckii</name>
    <name type="common">Clostridium MP</name>
    <dbReference type="NCBI Taxonomy" id="1520"/>
    <lineage>
        <taxon>Bacteria</taxon>
        <taxon>Bacillati</taxon>
        <taxon>Bacillota</taxon>
        <taxon>Clostridia</taxon>
        <taxon>Eubacteriales</taxon>
        <taxon>Clostridiaceae</taxon>
        <taxon>Clostridium</taxon>
    </lineage>
</organism>
<dbReference type="Gene3D" id="3.30.420.40">
    <property type="match status" value="4"/>
</dbReference>